<dbReference type="Gramene" id="KOM43566">
    <property type="protein sequence ID" value="KOM43566"/>
    <property type="gene ID" value="LR48_Vigan05g117100"/>
</dbReference>
<organism evidence="3 4">
    <name type="scientific">Phaseolus angularis</name>
    <name type="common">Azuki bean</name>
    <name type="synonym">Vigna angularis</name>
    <dbReference type="NCBI Taxonomy" id="3914"/>
    <lineage>
        <taxon>Eukaryota</taxon>
        <taxon>Viridiplantae</taxon>
        <taxon>Streptophyta</taxon>
        <taxon>Embryophyta</taxon>
        <taxon>Tracheophyta</taxon>
        <taxon>Spermatophyta</taxon>
        <taxon>Magnoliopsida</taxon>
        <taxon>eudicotyledons</taxon>
        <taxon>Gunneridae</taxon>
        <taxon>Pentapetalae</taxon>
        <taxon>rosids</taxon>
        <taxon>fabids</taxon>
        <taxon>Fabales</taxon>
        <taxon>Fabaceae</taxon>
        <taxon>Papilionoideae</taxon>
        <taxon>50 kb inversion clade</taxon>
        <taxon>NPAAA clade</taxon>
        <taxon>indigoferoid/millettioid clade</taxon>
        <taxon>Phaseoleae</taxon>
        <taxon>Vigna</taxon>
    </lineage>
</organism>
<evidence type="ECO:0000313" key="3">
    <source>
        <dbReference type="EMBL" id="KOM43566.1"/>
    </source>
</evidence>
<dbReference type="AlphaFoldDB" id="A0A0L9ULJ7"/>
<feature type="domain" description="Putative plant transposon protein" evidence="2">
    <location>
        <begin position="65"/>
        <end position="245"/>
    </location>
</feature>
<feature type="region of interest" description="Disordered" evidence="1">
    <location>
        <begin position="289"/>
        <end position="327"/>
    </location>
</feature>
<evidence type="ECO:0000313" key="4">
    <source>
        <dbReference type="Proteomes" id="UP000053144"/>
    </source>
</evidence>
<gene>
    <name evidence="3" type="ORF">LR48_Vigan05g117100</name>
</gene>
<dbReference type="Proteomes" id="UP000053144">
    <property type="component" value="Chromosome 5"/>
</dbReference>
<proteinExistence type="predicted"/>
<feature type="compositionally biased region" description="Acidic residues" evidence="1">
    <location>
        <begin position="304"/>
        <end position="327"/>
    </location>
</feature>
<evidence type="ECO:0000259" key="2">
    <source>
        <dbReference type="Pfam" id="PF20167"/>
    </source>
</evidence>
<dbReference type="EMBL" id="CM003375">
    <property type="protein sequence ID" value="KOM43566.1"/>
    <property type="molecule type" value="Genomic_DNA"/>
</dbReference>
<protein>
    <recommendedName>
        <fullName evidence="2">Putative plant transposon protein domain-containing protein</fullName>
    </recommendedName>
</protein>
<sequence>MTSSSGKRMKTLGNKRKDPERFYSNNFLSDKNERHFVIVQDRRLLMERKVGCIPSLAPQFVEEVERREWEKLAAYPKLANIEVVKEFYANARTFGNTHIENYMSYVRGNIIRYDPDTINRFLHTEWASEQCQFALSMDEGVDFDDLERTLCVPGGRFQRNRNDAPIHIRRSQLTPLSKYWMAFTHVSDITVHKAIFLYCMLKGLNINIGQVIANEIQTCASFVNNNAPLGHPSLITHFCELAEVNTSTLPMERPRKEIDDSYYNQYCMMDEAAQQWTMNEFNTMVGWTEDQAQASGAGAAETSTMEDDDYEDGDEEEEDDDEEKDSD</sequence>
<dbReference type="OMA" id="YANARTF"/>
<accession>A0A0L9ULJ7</accession>
<name>A0A0L9ULJ7_PHAAN</name>
<evidence type="ECO:0000256" key="1">
    <source>
        <dbReference type="SAM" id="MobiDB-lite"/>
    </source>
</evidence>
<dbReference type="InterPro" id="IPR046796">
    <property type="entry name" value="Transposase_32_dom"/>
</dbReference>
<dbReference type="Pfam" id="PF20167">
    <property type="entry name" value="Transposase_32"/>
    <property type="match status" value="1"/>
</dbReference>
<reference evidence="4" key="1">
    <citation type="journal article" date="2015" name="Proc. Natl. Acad. Sci. U.S.A.">
        <title>Genome sequencing of adzuki bean (Vigna angularis) provides insight into high starch and low fat accumulation and domestication.</title>
        <authorList>
            <person name="Yang K."/>
            <person name="Tian Z."/>
            <person name="Chen C."/>
            <person name="Luo L."/>
            <person name="Zhao B."/>
            <person name="Wang Z."/>
            <person name="Yu L."/>
            <person name="Li Y."/>
            <person name="Sun Y."/>
            <person name="Li W."/>
            <person name="Chen Y."/>
            <person name="Li Y."/>
            <person name="Zhang Y."/>
            <person name="Ai D."/>
            <person name="Zhao J."/>
            <person name="Shang C."/>
            <person name="Ma Y."/>
            <person name="Wu B."/>
            <person name="Wang M."/>
            <person name="Gao L."/>
            <person name="Sun D."/>
            <person name="Zhang P."/>
            <person name="Guo F."/>
            <person name="Wang W."/>
            <person name="Li Y."/>
            <person name="Wang J."/>
            <person name="Varshney R.K."/>
            <person name="Wang J."/>
            <person name="Ling H.Q."/>
            <person name="Wan P."/>
        </authorList>
    </citation>
    <scope>NUCLEOTIDE SEQUENCE</scope>
    <source>
        <strain evidence="4">cv. Jingnong 6</strain>
    </source>
</reference>